<keyword evidence="6 8" id="KW-0675">Receptor</keyword>
<keyword evidence="7 8" id="KW-0807">Transducer</keyword>
<protein>
    <recommendedName>
        <fullName evidence="10">G-protein coupled receptors family 1 profile domain-containing protein</fullName>
    </recommendedName>
</protein>
<evidence type="ECO:0000256" key="5">
    <source>
        <dbReference type="ARBA" id="ARBA00023136"/>
    </source>
</evidence>
<dbReference type="InterPro" id="IPR000276">
    <property type="entry name" value="GPCR_Rhodpsn"/>
</dbReference>
<dbReference type="SMART" id="SM01381">
    <property type="entry name" value="7TM_GPCR_Srsx"/>
    <property type="match status" value="1"/>
</dbReference>
<dbReference type="PRINTS" id="PR00237">
    <property type="entry name" value="GPCRRHODOPSN"/>
</dbReference>
<feature type="transmembrane region" description="Helical" evidence="9">
    <location>
        <begin position="65"/>
        <end position="92"/>
    </location>
</feature>
<feature type="transmembrane region" description="Helical" evidence="9">
    <location>
        <begin position="211"/>
        <end position="232"/>
    </location>
</feature>
<dbReference type="CDD" id="cd00637">
    <property type="entry name" value="7tm_classA_rhodopsin-like"/>
    <property type="match status" value="1"/>
</dbReference>
<evidence type="ECO:0000256" key="3">
    <source>
        <dbReference type="ARBA" id="ARBA00022989"/>
    </source>
</evidence>
<evidence type="ECO:0000256" key="4">
    <source>
        <dbReference type="ARBA" id="ARBA00023040"/>
    </source>
</evidence>
<reference evidence="11" key="1">
    <citation type="submission" date="2022-11" db="UniProtKB">
        <authorList>
            <consortium name="EnsemblMetazoa"/>
        </authorList>
    </citation>
    <scope>IDENTIFICATION</scope>
</reference>
<accession>A0A913ZKR3</accession>
<dbReference type="InterPro" id="IPR017452">
    <property type="entry name" value="GPCR_Rhodpsn_7TM"/>
</dbReference>
<evidence type="ECO:0000256" key="9">
    <source>
        <dbReference type="SAM" id="Phobius"/>
    </source>
</evidence>
<keyword evidence="2 8" id="KW-0812">Transmembrane</keyword>
<evidence type="ECO:0000256" key="8">
    <source>
        <dbReference type="RuleBase" id="RU000688"/>
    </source>
</evidence>
<comment type="similarity">
    <text evidence="8">Belongs to the G-protein coupled receptor 1 family.</text>
</comment>
<keyword evidence="5 9" id="KW-0472">Membrane</keyword>
<dbReference type="Pfam" id="PF00001">
    <property type="entry name" value="7tm_1"/>
    <property type="match status" value="1"/>
</dbReference>
<dbReference type="RefSeq" id="XP_038051636.1">
    <property type="nucleotide sequence ID" value="XM_038195708.1"/>
</dbReference>
<feature type="transmembrane region" description="Helical" evidence="9">
    <location>
        <begin position="30"/>
        <end position="53"/>
    </location>
</feature>
<keyword evidence="4 8" id="KW-0297">G-protein coupled receptor</keyword>
<dbReference type="GO" id="GO:0004930">
    <property type="term" value="F:G protein-coupled receptor activity"/>
    <property type="evidence" value="ECO:0007669"/>
    <property type="project" value="UniProtKB-KW"/>
</dbReference>
<sequence length="362" mass="41450">MALDNCTALYFRDDHRTDSYMVYLPIDRTMTYYVIPVICVFGILCNAAFIIVVHRVPFMRTPTSCYLVQLAVADILYLMSSSSARIVLYSMTPFRYDIFPLGFVTGCILRPAFSYISYFASLFFITSVTFDRYIAICRPLQARLRTSTKRSRLSVAFWVLAVVAAACLLPAFYTVLPVVIPCKNYPREIMVCQSDFFPEWVSYVRNALRTLPFFVSLVVNAVMYASIVRAMQQRSKLQDTLVTSSQRNAIDRMVLTTGGLFFLLLSPLESYYLVETITETIGIHLLTFEQKLTILWVFKTLIYTNVAINPIVYNITNWRYRIAFKKVFCCQKDRRKIGSNNIFTVELALQNGSSVTPSTPLS</sequence>
<feature type="transmembrane region" description="Helical" evidence="9">
    <location>
        <begin position="112"/>
        <end position="134"/>
    </location>
</feature>
<evidence type="ECO:0000256" key="1">
    <source>
        <dbReference type="ARBA" id="ARBA00004141"/>
    </source>
</evidence>
<evidence type="ECO:0000313" key="12">
    <source>
        <dbReference type="Proteomes" id="UP000887568"/>
    </source>
</evidence>
<dbReference type="GeneID" id="119724596"/>
<dbReference type="PANTHER" id="PTHR24243:SF208">
    <property type="entry name" value="PYROKININ-1 RECEPTOR"/>
    <property type="match status" value="1"/>
</dbReference>
<dbReference type="PROSITE" id="PS00237">
    <property type="entry name" value="G_PROTEIN_RECEP_F1_1"/>
    <property type="match status" value="1"/>
</dbReference>
<proteinExistence type="inferred from homology"/>
<dbReference type="AlphaFoldDB" id="A0A913ZKR3"/>
<organism evidence="11 12">
    <name type="scientific">Patiria miniata</name>
    <name type="common">Bat star</name>
    <name type="synonym">Asterina miniata</name>
    <dbReference type="NCBI Taxonomy" id="46514"/>
    <lineage>
        <taxon>Eukaryota</taxon>
        <taxon>Metazoa</taxon>
        <taxon>Echinodermata</taxon>
        <taxon>Eleutherozoa</taxon>
        <taxon>Asterozoa</taxon>
        <taxon>Asteroidea</taxon>
        <taxon>Valvatacea</taxon>
        <taxon>Valvatida</taxon>
        <taxon>Asterinidae</taxon>
        <taxon>Patiria</taxon>
    </lineage>
</organism>
<evidence type="ECO:0000313" key="11">
    <source>
        <dbReference type="EnsemblMetazoa" id="XP_038051636.1"/>
    </source>
</evidence>
<comment type="subcellular location">
    <subcellularLocation>
        <location evidence="1">Membrane</location>
        <topology evidence="1">Multi-pass membrane protein</topology>
    </subcellularLocation>
</comment>
<keyword evidence="12" id="KW-1185">Reference proteome</keyword>
<dbReference type="GO" id="GO:0005886">
    <property type="term" value="C:plasma membrane"/>
    <property type="evidence" value="ECO:0007669"/>
    <property type="project" value="TreeGrafter"/>
</dbReference>
<evidence type="ECO:0000259" key="10">
    <source>
        <dbReference type="PROSITE" id="PS50262"/>
    </source>
</evidence>
<dbReference type="PANTHER" id="PTHR24243">
    <property type="entry name" value="G-PROTEIN COUPLED RECEPTOR"/>
    <property type="match status" value="1"/>
</dbReference>
<dbReference type="EnsemblMetazoa" id="XM_038195708.1">
    <property type="protein sequence ID" value="XP_038051636.1"/>
    <property type="gene ID" value="LOC119724596"/>
</dbReference>
<dbReference type="Gene3D" id="1.20.1070.10">
    <property type="entry name" value="Rhodopsin 7-helix transmembrane proteins"/>
    <property type="match status" value="1"/>
</dbReference>
<feature type="transmembrane region" description="Helical" evidence="9">
    <location>
        <begin position="253"/>
        <end position="274"/>
    </location>
</feature>
<dbReference type="SUPFAM" id="SSF81321">
    <property type="entry name" value="Family A G protein-coupled receptor-like"/>
    <property type="match status" value="1"/>
</dbReference>
<evidence type="ECO:0000256" key="6">
    <source>
        <dbReference type="ARBA" id="ARBA00023170"/>
    </source>
</evidence>
<dbReference type="OrthoDB" id="5967898at2759"/>
<feature type="transmembrane region" description="Helical" evidence="9">
    <location>
        <begin position="294"/>
        <end position="316"/>
    </location>
</feature>
<feature type="transmembrane region" description="Helical" evidence="9">
    <location>
        <begin position="155"/>
        <end position="180"/>
    </location>
</feature>
<dbReference type="PROSITE" id="PS50262">
    <property type="entry name" value="G_PROTEIN_RECEP_F1_2"/>
    <property type="match status" value="1"/>
</dbReference>
<evidence type="ECO:0000256" key="7">
    <source>
        <dbReference type="ARBA" id="ARBA00023224"/>
    </source>
</evidence>
<evidence type="ECO:0000256" key="2">
    <source>
        <dbReference type="ARBA" id="ARBA00022692"/>
    </source>
</evidence>
<feature type="domain" description="G-protein coupled receptors family 1 profile" evidence="10">
    <location>
        <begin position="45"/>
        <end position="313"/>
    </location>
</feature>
<dbReference type="Proteomes" id="UP000887568">
    <property type="component" value="Unplaced"/>
</dbReference>
<name>A0A913ZKR3_PATMI</name>
<keyword evidence="3 9" id="KW-1133">Transmembrane helix</keyword>